<dbReference type="GO" id="GO:0044773">
    <property type="term" value="P:mitotic DNA damage checkpoint signaling"/>
    <property type="evidence" value="ECO:0007669"/>
    <property type="project" value="TreeGrafter"/>
</dbReference>
<dbReference type="GO" id="GO:0003676">
    <property type="term" value="F:nucleic acid binding"/>
    <property type="evidence" value="ECO:0007669"/>
    <property type="project" value="InterPro"/>
</dbReference>
<dbReference type="PANTHER" id="PTHR13278:SF0">
    <property type="entry name" value="ZINC FINGER PROTEIN 830"/>
    <property type="match status" value="1"/>
</dbReference>
<feature type="region of interest" description="Disordered" evidence="6">
    <location>
        <begin position="152"/>
        <end position="263"/>
    </location>
</feature>
<evidence type="ECO:0000313" key="7">
    <source>
        <dbReference type="EMBL" id="TQB77588.1"/>
    </source>
</evidence>
<evidence type="ECO:0000256" key="3">
    <source>
        <dbReference type="ARBA" id="ARBA00022771"/>
    </source>
</evidence>
<reference evidence="7 8" key="1">
    <citation type="submission" date="2019-06" db="EMBL/GenBank/DDBJ databases">
        <title>Wine fermentation using esterase from Monascus purpureus.</title>
        <authorList>
            <person name="Geng C."/>
            <person name="Zhang Y."/>
        </authorList>
    </citation>
    <scope>NUCLEOTIDE SEQUENCE [LARGE SCALE GENOMIC DNA]</scope>
    <source>
        <strain evidence="7">HQ1</strain>
    </source>
</reference>
<comment type="caution">
    <text evidence="7">The sequence shown here is derived from an EMBL/GenBank/DDBJ whole genome shotgun (WGS) entry which is preliminary data.</text>
</comment>
<protein>
    <submittedName>
        <fullName evidence="7">Uncharacterized protein</fullName>
    </submittedName>
</protein>
<name>A0A507R8E3_MONPU</name>
<evidence type="ECO:0000256" key="6">
    <source>
        <dbReference type="SAM" id="MobiDB-lite"/>
    </source>
</evidence>
<dbReference type="EMBL" id="VIFY01000001">
    <property type="protein sequence ID" value="TQB77588.1"/>
    <property type="molecule type" value="Genomic_DNA"/>
</dbReference>
<feature type="compositionally biased region" description="Basic and acidic residues" evidence="6">
    <location>
        <begin position="168"/>
        <end position="187"/>
    </location>
</feature>
<feature type="compositionally biased region" description="Polar residues" evidence="6">
    <location>
        <begin position="100"/>
        <end position="114"/>
    </location>
</feature>
<gene>
    <name evidence="7" type="ORF">MPDQ_000129</name>
</gene>
<evidence type="ECO:0000313" key="8">
    <source>
        <dbReference type="Proteomes" id="UP000319663"/>
    </source>
</evidence>
<keyword evidence="2" id="KW-0479">Metal-binding</keyword>
<evidence type="ECO:0000256" key="2">
    <source>
        <dbReference type="ARBA" id="ARBA00022723"/>
    </source>
</evidence>
<dbReference type="PANTHER" id="PTHR13278">
    <property type="entry name" value="ZINC FINGER PROTEIN 830"/>
    <property type="match status" value="1"/>
</dbReference>
<evidence type="ECO:0000256" key="1">
    <source>
        <dbReference type="ARBA" id="ARBA00004123"/>
    </source>
</evidence>
<dbReference type="GO" id="GO:0008270">
    <property type="term" value="F:zinc ion binding"/>
    <property type="evidence" value="ECO:0007669"/>
    <property type="project" value="UniProtKB-KW"/>
</dbReference>
<dbReference type="AlphaFoldDB" id="A0A507R8E3"/>
<feature type="compositionally biased region" description="Basic and acidic residues" evidence="6">
    <location>
        <begin position="1"/>
        <end position="14"/>
    </location>
</feature>
<dbReference type="GO" id="GO:0033260">
    <property type="term" value="P:nuclear DNA replication"/>
    <property type="evidence" value="ECO:0007669"/>
    <property type="project" value="TreeGrafter"/>
</dbReference>
<organism evidence="7 8">
    <name type="scientific">Monascus purpureus</name>
    <name type="common">Red mold</name>
    <name type="synonym">Monascus anka</name>
    <dbReference type="NCBI Taxonomy" id="5098"/>
    <lineage>
        <taxon>Eukaryota</taxon>
        <taxon>Fungi</taxon>
        <taxon>Dikarya</taxon>
        <taxon>Ascomycota</taxon>
        <taxon>Pezizomycotina</taxon>
        <taxon>Eurotiomycetes</taxon>
        <taxon>Eurotiomycetidae</taxon>
        <taxon>Eurotiales</taxon>
        <taxon>Aspergillaceae</taxon>
        <taxon>Monascus</taxon>
    </lineage>
</organism>
<feature type="compositionally biased region" description="Basic and acidic residues" evidence="6">
    <location>
        <begin position="205"/>
        <end position="229"/>
    </location>
</feature>
<feature type="compositionally biased region" description="Acidic residues" evidence="6">
    <location>
        <begin position="243"/>
        <end position="263"/>
    </location>
</feature>
<dbReference type="GO" id="GO:0033314">
    <property type="term" value="P:mitotic DNA replication checkpoint signaling"/>
    <property type="evidence" value="ECO:0007669"/>
    <property type="project" value="TreeGrafter"/>
</dbReference>
<accession>A0A507R8E3</accession>
<keyword evidence="4" id="KW-0862">Zinc</keyword>
<dbReference type="Proteomes" id="UP000319663">
    <property type="component" value="Unassembled WGS sequence"/>
</dbReference>
<comment type="subcellular location">
    <subcellularLocation>
        <location evidence="1">Nucleus</location>
    </subcellularLocation>
</comment>
<evidence type="ECO:0000256" key="4">
    <source>
        <dbReference type="ARBA" id="ARBA00022833"/>
    </source>
</evidence>
<keyword evidence="3" id="KW-0863">Zinc-finger</keyword>
<dbReference type="InterPro" id="IPR040050">
    <property type="entry name" value="ZNF830-like"/>
</dbReference>
<sequence>MADVRSLLRNELASRKGSSSAGTRYTKKRKVDNDDDLMRKRQRPTAVKAERSAIKPPSAQIITEQEEDLEVSEKAVTGPEPPSEPEEGAQRTTEDEAGSPTVSTAPVEASQPQTIDEDEWAAFEREVAAPTRVPHAPAAVAAPATISAAPISAEELAAQQQGANESAARSRETEAEGEREDAARFLEDEFDEMDQLEKRVRRLKEKREELRKRRATENPEAHDREDKPEPPPTAEKTEQPAPAEDEESEDDDQDDDWDDWRFR</sequence>
<proteinExistence type="predicted"/>
<keyword evidence="5" id="KW-0539">Nucleus</keyword>
<keyword evidence="8" id="KW-1185">Reference proteome</keyword>
<evidence type="ECO:0000256" key="5">
    <source>
        <dbReference type="ARBA" id="ARBA00023242"/>
    </source>
</evidence>
<feature type="region of interest" description="Disordered" evidence="6">
    <location>
        <begin position="1"/>
        <end position="118"/>
    </location>
</feature>
<dbReference type="GO" id="GO:0005681">
    <property type="term" value="C:spliceosomal complex"/>
    <property type="evidence" value="ECO:0007669"/>
    <property type="project" value="InterPro"/>
</dbReference>